<dbReference type="Proteomes" id="UP000663844">
    <property type="component" value="Unassembled WGS sequence"/>
</dbReference>
<sequence length="67" mass="7046">MTDAIKKGAEAVKDKVAETTSGASHEAHKSAAKDSDRSLGDRAGHAVDAVKDKVDEKKHEVCGARTE</sequence>
<dbReference type="PANTHER" id="PTHR38789">
    <property type="entry name" value="REPRESSIBLE PROTEIN GRG1, PUTATIVE (AFU_ORTHOLOGUE AFUA_5G14210)-RELATED"/>
    <property type="match status" value="1"/>
</dbReference>
<name>A0A819JEY2_9BILA</name>
<dbReference type="EMBL" id="CAJOAZ010002475">
    <property type="protein sequence ID" value="CAF3932466.1"/>
    <property type="molecule type" value="Genomic_DNA"/>
</dbReference>
<organism evidence="3 4">
    <name type="scientific">Adineta steineri</name>
    <dbReference type="NCBI Taxonomy" id="433720"/>
    <lineage>
        <taxon>Eukaryota</taxon>
        <taxon>Metazoa</taxon>
        <taxon>Spiralia</taxon>
        <taxon>Gnathifera</taxon>
        <taxon>Rotifera</taxon>
        <taxon>Eurotatoria</taxon>
        <taxon>Bdelloidea</taxon>
        <taxon>Adinetida</taxon>
        <taxon>Adinetidae</taxon>
        <taxon>Adineta</taxon>
    </lineage>
</organism>
<accession>A0A819JEY2</accession>
<protein>
    <submittedName>
        <fullName evidence="3">Uncharacterized protein</fullName>
    </submittedName>
</protein>
<dbReference type="Proteomes" id="UP000663845">
    <property type="component" value="Unassembled WGS sequence"/>
</dbReference>
<feature type="compositionally biased region" description="Basic and acidic residues" evidence="1">
    <location>
        <begin position="1"/>
        <end position="17"/>
    </location>
</feature>
<feature type="compositionally biased region" description="Basic and acidic residues" evidence="1">
    <location>
        <begin position="25"/>
        <end position="67"/>
    </location>
</feature>
<evidence type="ECO:0000313" key="3">
    <source>
        <dbReference type="EMBL" id="CAF3932466.1"/>
    </source>
</evidence>
<reference evidence="3" key="1">
    <citation type="submission" date="2021-02" db="EMBL/GenBank/DDBJ databases">
        <authorList>
            <person name="Nowell W R."/>
        </authorList>
    </citation>
    <scope>NUCLEOTIDE SEQUENCE</scope>
</reference>
<dbReference type="Pfam" id="PF11034">
    <property type="entry name" value="Grg1"/>
    <property type="match status" value="1"/>
</dbReference>
<feature type="region of interest" description="Disordered" evidence="1">
    <location>
        <begin position="1"/>
        <end position="67"/>
    </location>
</feature>
<evidence type="ECO:0000313" key="4">
    <source>
        <dbReference type="Proteomes" id="UP000663844"/>
    </source>
</evidence>
<dbReference type="InterPro" id="IPR020100">
    <property type="entry name" value="Glc-repressible_Grg1"/>
</dbReference>
<dbReference type="PANTHER" id="PTHR38789:SF1">
    <property type="entry name" value="GLUCOSE-REPRESSIBLE GENE PROTEIN-RELATED"/>
    <property type="match status" value="1"/>
</dbReference>
<evidence type="ECO:0000256" key="1">
    <source>
        <dbReference type="SAM" id="MobiDB-lite"/>
    </source>
</evidence>
<dbReference type="EMBL" id="CAJNOG010001417">
    <property type="protein sequence ID" value="CAF1441594.1"/>
    <property type="molecule type" value="Genomic_DNA"/>
</dbReference>
<dbReference type="AlphaFoldDB" id="A0A819JEY2"/>
<proteinExistence type="predicted"/>
<evidence type="ECO:0000313" key="2">
    <source>
        <dbReference type="EMBL" id="CAF1441594.1"/>
    </source>
</evidence>
<comment type="caution">
    <text evidence="3">The sequence shown here is derived from an EMBL/GenBank/DDBJ whole genome shotgun (WGS) entry which is preliminary data.</text>
</comment>
<gene>
    <name evidence="2" type="ORF">JYZ213_LOCUS40155</name>
    <name evidence="3" type="ORF">OXD698_LOCUS25656</name>
</gene>